<name>A0A2G8RXA8_9APHY</name>
<proteinExistence type="predicted"/>
<dbReference type="Proteomes" id="UP000230002">
    <property type="component" value="Unassembled WGS sequence"/>
</dbReference>
<comment type="caution">
    <text evidence="1">The sequence shown here is derived from an EMBL/GenBank/DDBJ whole genome shotgun (WGS) entry which is preliminary data.</text>
</comment>
<reference evidence="1 2" key="1">
    <citation type="journal article" date="2015" name="Sci. Rep.">
        <title>Chromosome-level genome map provides insights into diverse defense mechanisms in the medicinal fungus Ganoderma sinense.</title>
        <authorList>
            <person name="Zhu Y."/>
            <person name="Xu J."/>
            <person name="Sun C."/>
            <person name="Zhou S."/>
            <person name="Xu H."/>
            <person name="Nelson D.R."/>
            <person name="Qian J."/>
            <person name="Song J."/>
            <person name="Luo H."/>
            <person name="Xiang L."/>
            <person name="Li Y."/>
            <person name="Xu Z."/>
            <person name="Ji A."/>
            <person name="Wang L."/>
            <person name="Lu S."/>
            <person name="Hayward A."/>
            <person name="Sun W."/>
            <person name="Li X."/>
            <person name="Schwartz D.C."/>
            <person name="Wang Y."/>
            <person name="Chen S."/>
        </authorList>
    </citation>
    <scope>NUCLEOTIDE SEQUENCE [LARGE SCALE GENOMIC DNA]</scope>
    <source>
        <strain evidence="1 2">ZZ0214-1</strain>
    </source>
</reference>
<gene>
    <name evidence="1" type="ORF">GSI_11905</name>
</gene>
<evidence type="ECO:0000313" key="2">
    <source>
        <dbReference type="Proteomes" id="UP000230002"/>
    </source>
</evidence>
<dbReference type="EMBL" id="AYKW01000045">
    <property type="protein sequence ID" value="PIL26150.1"/>
    <property type="molecule type" value="Genomic_DNA"/>
</dbReference>
<organism evidence="1 2">
    <name type="scientific">Ganoderma sinense ZZ0214-1</name>
    <dbReference type="NCBI Taxonomy" id="1077348"/>
    <lineage>
        <taxon>Eukaryota</taxon>
        <taxon>Fungi</taxon>
        <taxon>Dikarya</taxon>
        <taxon>Basidiomycota</taxon>
        <taxon>Agaricomycotina</taxon>
        <taxon>Agaricomycetes</taxon>
        <taxon>Polyporales</taxon>
        <taxon>Polyporaceae</taxon>
        <taxon>Ganoderma</taxon>
    </lineage>
</organism>
<protein>
    <submittedName>
        <fullName evidence="1">Uncharacterized protein</fullName>
    </submittedName>
</protein>
<accession>A0A2G8RXA8</accession>
<keyword evidence="2" id="KW-1185">Reference proteome</keyword>
<sequence>MRNDYRQTPFDELEWWFATLKRDKVLGSPEEAKIIQNTLGKQIMVLDSQNATENLTKLTKDPDWGAHLALAYHTVILRPGVQGRPGGLTQESFFRTVATTLPYMRNVKELILLGSDIDLGPDAATARDLFEGTEMPLETLWCDSKALLARCWASLCTSTAVTTLQDFRGFCDPHEDLPSEIAPPRTPKLKYLETSAQFAFKLQDGVPWGITHLCIHVEWHTLPLMLKKISDLQALSDRLHSLRLNCYASLGIEEQPTKGGSTPRAHRSPSPLAMRTPLLVCRNLRAPVLNYLEIKEITPCDDASLNALPNGLAPHNGTGTRSLRRIAWHPAWNKANGKQSGGEIRNAVDEIFRAVLTVNFLAVALDRHCSGLWRVFTRDLPSGRINEGDWGYAINELSWKVTEWEDAGAKRWHWPQSSQLYVKGLVTL</sequence>
<dbReference type="OrthoDB" id="2746865at2759"/>
<evidence type="ECO:0000313" key="1">
    <source>
        <dbReference type="EMBL" id="PIL26150.1"/>
    </source>
</evidence>
<dbReference type="AlphaFoldDB" id="A0A2G8RXA8"/>